<dbReference type="GO" id="GO:0042797">
    <property type="term" value="P:tRNA transcription by RNA polymerase III"/>
    <property type="evidence" value="ECO:0007669"/>
    <property type="project" value="TreeGrafter"/>
</dbReference>
<dbReference type="Proteomes" id="UP001139887">
    <property type="component" value="Unassembled WGS sequence"/>
</dbReference>
<evidence type="ECO:0000313" key="6">
    <source>
        <dbReference type="Proteomes" id="UP001139887"/>
    </source>
</evidence>
<dbReference type="PANTHER" id="PTHR13408">
    <property type="entry name" value="DNA-DIRECTED RNA POLYMERASE III"/>
    <property type="match status" value="1"/>
</dbReference>
<evidence type="ECO:0000256" key="2">
    <source>
        <dbReference type="ARBA" id="ARBA00022478"/>
    </source>
</evidence>
<dbReference type="OrthoDB" id="5836119at2759"/>
<comment type="caution">
    <text evidence="5">The sequence shown here is derived from an EMBL/GenBank/DDBJ whole genome shotgun (WGS) entry which is preliminary data.</text>
</comment>
<evidence type="ECO:0000256" key="1">
    <source>
        <dbReference type="ARBA" id="ARBA00004123"/>
    </source>
</evidence>
<protein>
    <submittedName>
        <fullName evidence="5">Uncharacterized protein</fullName>
    </submittedName>
</protein>
<dbReference type="PANTHER" id="PTHR13408:SF0">
    <property type="entry name" value="DNA-DIRECTED RNA POLYMERASE III SUBUNIT RPC4"/>
    <property type="match status" value="1"/>
</dbReference>
<dbReference type="EMBL" id="JANBUW010001886">
    <property type="protein sequence ID" value="KAJ2842175.1"/>
    <property type="molecule type" value="Genomic_DNA"/>
</dbReference>
<evidence type="ECO:0000313" key="5">
    <source>
        <dbReference type="EMBL" id="KAJ2842175.1"/>
    </source>
</evidence>
<dbReference type="GO" id="GO:0005666">
    <property type="term" value="C:RNA polymerase III complex"/>
    <property type="evidence" value="ECO:0007669"/>
    <property type="project" value="InterPro"/>
</dbReference>
<keyword evidence="3" id="KW-0804">Transcription</keyword>
<keyword evidence="2" id="KW-0240">DNA-directed RNA polymerase</keyword>
<gene>
    <name evidence="5" type="ORF">IWW36_006004</name>
</gene>
<dbReference type="AlphaFoldDB" id="A0A9W8LW41"/>
<evidence type="ECO:0000256" key="4">
    <source>
        <dbReference type="ARBA" id="ARBA00023242"/>
    </source>
</evidence>
<accession>A0A9W8LW41</accession>
<keyword evidence="6" id="KW-1185">Reference proteome</keyword>
<proteinExistence type="predicted"/>
<evidence type="ECO:0000256" key="3">
    <source>
        <dbReference type="ARBA" id="ARBA00023163"/>
    </source>
</evidence>
<dbReference type="InterPro" id="IPR007811">
    <property type="entry name" value="RPC4"/>
</dbReference>
<dbReference type="Pfam" id="PF05132">
    <property type="entry name" value="RNA_pol_Rpc4"/>
    <property type="match status" value="1"/>
</dbReference>
<dbReference type="GO" id="GO:0003677">
    <property type="term" value="F:DNA binding"/>
    <property type="evidence" value="ECO:0007669"/>
    <property type="project" value="InterPro"/>
</dbReference>
<name>A0A9W8LW41_9FUNG</name>
<keyword evidence="4" id="KW-0539">Nucleus</keyword>
<organism evidence="5 6">
    <name type="scientific">Coemansia brasiliensis</name>
    <dbReference type="NCBI Taxonomy" id="2650707"/>
    <lineage>
        <taxon>Eukaryota</taxon>
        <taxon>Fungi</taxon>
        <taxon>Fungi incertae sedis</taxon>
        <taxon>Zoopagomycota</taxon>
        <taxon>Kickxellomycotina</taxon>
        <taxon>Kickxellomycetes</taxon>
        <taxon>Kickxellales</taxon>
        <taxon>Kickxellaceae</taxon>
        <taxon>Coemansia</taxon>
    </lineage>
</organism>
<reference evidence="5" key="1">
    <citation type="submission" date="2022-07" db="EMBL/GenBank/DDBJ databases">
        <title>Phylogenomic reconstructions and comparative analyses of Kickxellomycotina fungi.</title>
        <authorList>
            <person name="Reynolds N.K."/>
            <person name="Stajich J.E."/>
            <person name="Barry K."/>
            <person name="Grigoriev I.V."/>
            <person name="Crous P."/>
            <person name="Smith M.E."/>
        </authorList>
    </citation>
    <scope>NUCLEOTIDE SEQUENCE</scope>
    <source>
        <strain evidence="5">NRRL 1566</strain>
    </source>
</reference>
<comment type="subcellular location">
    <subcellularLocation>
        <location evidence="1">Nucleus</location>
    </subcellularLocation>
</comment>
<sequence length="97" mass="9943">MAVEDVKPDIKSLETAAAAGSADNVVDGHVGTLVVLKSGAVKLKLGSILFDVSQGSDCQFLRGLLAVDVRGDNSSVAHLLGNIDAQLLCTPDLDALV</sequence>